<organism evidence="1 2">
    <name type="scientific">Chromobacterium violaceum</name>
    <dbReference type="NCBI Taxonomy" id="536"/>
    <lineage>
        <taxon>Bacteria</taxon>
        <taxon>Pseudomonadati</taxon>
        <taxon>Pseudomonadota</taxon>
        <taxon>Betaproteobacteria</taxon>
        <taxon>Neisseriales</taxon>
        <taxon>Chromobacteriaceae</taxon>
        <taxon>Chromobacterium</taxon>
    </lineage>
</organism>
<sequence length="584" mass="65958">MSQHLSKKDFFDELRAQLTQLKRDIEAYQTGLDASPAAIKARRRRVLLEGDFEFFAYTYFPHHIRGTPSLFQDHLCKRLPQLLRESGGVTEWWIAPRGEAKSSLLTKIGPTWCAIQGLLQRPEVRKEVGWTDAPPPFIDYIILLGAETKLPTKLLEVVKTELTVNAQLALDFPEACGKGPVWKVGEFVTRTGVKVEPFGAEQAIRGTFHGASRPKLLLGDDLITDAEAKSPTERENRWNWLGKAIDYLGPPDGSVKYLGVGTVLNKDDPISRAKRTIGHIVHHFRAIETLPTHMDLWERCQALMLNEDKKAEEAANEAGRKLAEKELPSYRFYLNNKAMMDDGAVTSWPSVRSLYWLMRQRAKNGTAFKTEMQGDPRSDEDKIFGNIHFWVQRLQDWLMFGACDPSMGRGETSDPSAILIGGWDRHAKKLHVVEAEIKRRVPSKLSSDLISAQREFRCLAWGFENNNAYEHSRQTFIKDGLDAGMPLPLIGVTASAPPEVRIDSLEPYICDAFNPHILFHPALLQLLAELDSWPEPQTNHHFDGLTALHILWMIASTRGTVHCDYTPVQRGQDDGYGRFSAGAW</sequence>
<gene>
    <name evidence="1" type="ORF">NCTC8684_00421</name>
</gene>
<reference evidence="1 2" key="1">
    <citation type="submission" date="2018-06" db="EMBL/GenBank/DDBJ databases">
        <authorList>
            <consortium name="Pathogen Informatics"/>
            <person name="Doyle S."/>
        </authorList>
    </citation>
    <scope>NUCLEOTIDE SEQUENCE [LARGE SCALE GENOMIC DNA]</scope>
    <source>
        <strain evidence="1 2">NCTC8684</strain>
    </source>
</reference>
<accession>A0AAX2M4H6</accession>
<name>A0AAX2M4H6_CHRVL</name>
<proteinExistence type="predicted"/>
<comment type="caution">
    <text evidence="1">The sequence shown here is derived from an EMBL/GenBank/DDBJ whole genome shotgun (WGS) entry which is preliminary data.</text>
</comment>
<dbReference type="RefSeq" id="WP_076225722.1">
    <property type="nucleotide sequence ID" value="NZ_JBHMEH010000135.1"/>
</dbReference>
<dbReference type="EMBL" id="UIGR01000001">
    <property type="protein sequence ID" value="SUX31383.1"/>
    <property type="molecule type" value="Genomic_DNA"/>
</dbReference>
<evidence type="ECO:0000313" key="2">
    <source>
        <dbReference type="Proteomes" id="UP000254029"/>
    </source>
</evidence>
<evidence type="ECO:0000313" key="1">
    <source>
        <dbReference type="EMBL" id="SUX31383.1"/>
    </source>
</evidence>
<dbReference type="AlphaFoldDB" id="A0AAX2M4H6"/>
<protein>
    <submittedName>
        <fullName evidence="1">Phage uncharacterized protein, C-terminal domain</fullName>
    </submittedName>
</protein>
<dbReference type="Proteomes" id="UP000254029">
    <property type="component" value="Unassembled WGS sequence"/>
</dbReference>